<comment type="caution">
    <text evidence="6">The sequence shown here is derived from an EMBL/GenBank/DDBJ whole genome shotgun (WGS) entry which is preliminary data.</text>
</comment>
<keyword evidence="2" id="KW-0804">Transcription</keyword>
<evidence type="ECO:0000256" key="4">
    <source>
        <dbReference type="SAM" id="MobiDB-lite"/>
    </source>
</evidence>
<evidence type="ECO:0000313" key="7">
    <source>
        <dbReference type="Proteomes" id="UP001177023"/>
    </source>
</evidence>
<dbReference type="SUPFAM" id="SSF48508">
    <property type="entry name" value="Nuclear receptor ligand-binding domain"/>
    <property type="match status" value="1"/>
</dbReference>
<dbReference type="AlphaFoldDB" id="A0AA36D7W1"/>
<feature type="region of interest" description="Disordered" evidence="4">
    <location>
        <begin position="60"/>
        <end position="91"/>
    </location>
</feature>
<name>A0AA36D7W1_9BILA</name>
<evidence type="ECO:0000256" key="1">
    <source>
        <dbReference type="ARBA" id="ARBA00023015"/>
    </source>
</evidence>
<feature type="domain" description="NR LBD" evidence="5">
    <location>
        <begin position="207"/>
        <end position="477"/>
    </location>
</feature>
<reference evidence="6" key="1">
    <citation type="submission" date="2023-06" db="EMBL/GenBank/DDBJ databases">
        <authorList>
            <person name="Delattre M."/>
        </authorList>
    </citation>
    <scope>NUCLEOTIDE SEQUENCE</scope>
    <source>
        <strain evidence="6">AF72</strain>
    </source>
</reference>
<dbReference type="InterPro" id="IPR035500">
    <property type="entry name" value="NHR-like_dom_sf"/>
</dbReference>
<dbReference type="InterPro" id="IPR052499">
    <property type="entry name" value="C.elegans_NHRs"/>
</dbReference>
<proteinExistence type="predicted"/>
<dbReference type="EMBL" id="CATQJA010002664">
    <property type="protein sequence ID" value="CAJ0582421.1"/>
    <property type="molecule type" value="Genomic_DNA"/>
</dbReference>
<evidence type="ECO:0000256" key="3">
    <source>
        <dbReference type="ARBA" id="ARBA00023170"/>
    </source>
</evidence>
<protein>
    <recommendedName>
        <fullName evidence="5">NR LBD domain-containing protein</fullName>
    </recommendedName>
</protein>
<keyword evidence="1" id="KW-0805">Transcription regulation</keyword>
<gene>
    <name evidence="6" type="ORF">MSPICULIGERA_LOCUS20554</name>
</gene>
<dbReference type="PROSITE" id="PS51843">
    <property type="entry name" value="NR_LBD"/>
    <property type="match status" value="1"/>
</dbReference>
<keyword evidence="7" id="KW-1185">Reference proteome</keyword>
<evidence type="ECO:0000256" key="2">
    <source>
        <dbReference type="ARBA" id="ARBA00023163"/>
    </source>
</evidence>
<feature type="non-terminal residue" evidence="6">
    <location>
        <position position="1"/>
    </location>
</feature>
<accession>A0AA36D7W1</accession>
<keyword evidence="3" id="KW-0675">Receptor</keyword>
<dbReference type="InterPro" id="IPR000536">
    <property type="entry name" value="Nucl_hrmn_rcpt_lig-bd"/>
</dbReference>
<dbReference type="Proteomes" id="UP001177023">
    <property type="component" value="Unassembled WGS sequence"/>
</dbReference>
<evidence type="ECO:0000313" key="6">
    <source>
        <dbReference type="EMBL" id="CAJ0582421.1"/>
    </source>
</evidence>
<dbReference type="Gene3D" id="1.10.565.10">
    <property type="entry name" value="Retinoid X Receptor"/>
    <property type="match status" value="1"/>
</dbReference>
<dbReference type="PANTHER" id="PTHR47630">
    <property type="entry name" value="NUCLEAR HORMONE RECEPTOR FAMILY-RELATED-RELATED"/>
    <property type="match status" value="1"/>
</dbReference>
<evidence type="ECO:0000259" key="5">
    <source>
        <dbReference type="PROSITE" id="PS51843"/>
    </source>
</evidence>
<organism evidence="6 7">
    <name type="scientific">Mesorhabditis spiculigera</name>
    <dbReference type="NCBI Taxonomy" id="96644"/>
    <lineage>
        <taxon>Eukaryota</taxon>
        <taxon>Metazoa</taxon>
        <taxon>Ecdysozoa</taxon>
        <taxon>Nematoda</taxon>
        <taxon>Chromadorea</taxon>
        <taxon>Rhabditida</taxon>
        <taxon>Rhabditina</taxon>
        <taxon>Rhabditomorpha</taxon>
        <taxon>Rhabditoidea</taxon>
        <taxon>Rhabditidae</taxon>
        <taxon>Mesorhabditinae</taxon>
        <taxon>Mesorhabditis</taxon>
    </lineage>
</organism>
<sequence>MIPETVARREGCTRQLKRFSKPKHPKIKNYMGATEDADDVEEISVTEVIAEMESSLSPNVDVKPAIHQPSPPQFIEDDQKPSTSTIEPTTEVPEQISNIKIELPGTTGAISDLGLIFDAPSTSTALALPNLLAVNPCPSTLELVADLPGTSSSIAGNNFDFVVPSTSYPDLNLLLDFPSTSTSLVLPPLLGMRPSNPVESPLLFNDPTQSITANLLNLYRICTQDSPTAFAQPFPVNLDLGVADLISNPTLLAPRMPIGFNAPTPLSNDRDHITQMIWARKLMFHVDWLRGIPEFWALAPLDQHTLIISQYTPMIALQMIYHTYLNNSDGILYGLGAEGNMLANPLGNECTTFNNYMIEFSHKYVISAFREINLSHDEYVVFRNVFAFNTSLFMTEAGAKTVKDAHAKYAAELLAIMRQKALPFDSEAMLEKRVTTLFGVQQHILALAAKNKSYWGAVFAFNFADLRGPISHELFYSQP</sequence>